<keyword evidence="7" id="KW-1185">Reference proteome</keyword>
<dbReference type="InterPro" id="IPR006665">
    <property type="entry name" value="OmpA-like"/>
</dbReference>
<dbReference type="InterPro" id="IPR006690">
    <property type="entry name" value="OMPA-like_CS"/>
</dbReference>
<evidence type="ECO:0000313" key="7">
    <source>
        <dbReference type="Proteomes" id="UP000049983"/>
    </source>
</evidence>
<evidence type="ECO:0000256" key="1">
    <source>
        <dbReference type="ARBA" id="ARBA00004442"/>
    </source>
</evidence>
<evidence type="ECO:0000256" key="4">
    <source>
        <dbReference type="PROSITE-ProRule" id="PRU00473"/>
    </source>
</evidence>
<evidence type="ECO:0000256" key="2">
    <source>
        <dbReference type="ARBA" id="ARBA00023136"/>
    </source>
</evidence>
<dbReference type="Pfam" id="PF00691">
    <property type="entry name" value="OmpA"/>
    <property type="match status" value="1"/>
</dbReference>
<dbReference type="InterPro" id="IPR050330">
    <property type="entry name" value="Bact_OuterMem_StrucFunc"/>
</dbReference>
<dbReference type="PRINTS" id="PR01021">
    <property type="entry name" value="OMPADOMAIN"/>
</dbReference>
<dbReference type="STRING" id="311410.LA5095_04007"/>
<comment type="subcellular location">
    <subcellularLocation>
        <location evidence="1">Cell outer membrane</location>
    </subcellularLocation>
</comment>
<dbReference type="PROSITE" id="PS51123">
    <property type="entry name" value="OMPA_2"/>
    <property type="match status" value="1"/>
</dbReference>
<name>A0A0M7B128_9HYPH</name>
<dbReference type="SUPFAM" id="SSF103088">
    <property type="entry name" value="OmpA-like"/>
    <property type="match status" value="1"/>
</dbReference>
<reference evidence="7" key="1">
    <citation type="submission" date="2015-07" db="EMBL/GenBank/DDBJ databases">
        <authorList>
            <person name="Rodrigo-Torres Lidia"/>
            <person name="Arahal R.David."/>
        </authorList>
    </citation>
    <scope>NUCLEOTIDE SEQUENCE [LARGE SCALE GENOMIC DNA]</scope>
    <source>
        <strain evidence="7">CECT 5096</strain>
    </source>
</reference>
<accession>A0A0M7B128</accession>
<protein>
    <submittedName>
        <fullName evidence="6">Outer membrane porin F</fullName>
    </submittedName>
</protein>
<dbReference type="Proteomes" id="UP000049983">
    <property type="component" value="Unassembled WGS sequence"/>
</dbReference>
<dbReference type="InterPro" id="IPR036737">
    <property type="entry name" value="OmpA-like_sf"/>
</dbReference>
<dbReference type="PANTHER" id="PTHR30329:SF21">
    <property type="entry name" value="LIPOPROTEIN YIAD-RELATED"/>
    <property type="match status" value="1"/>
</dbReference>
<dbReference type="GO" id="GO:0009279">
    <property type="term" value="C:cell outer membrane"/>
    <property type="evidence" value="ECO:0007669"/>
    <property type="project" value="UniProtKB-SubCell"/>
</dbReference>
<dbReference type="InterPro" id="IPR006664">
    <property type="entry name" value="OMP_bac"/>
</dbReference>
<keyword evidence="3" id="KW-0998">Cell outer membrane</keyword>
<dbReference type="RefSeq" id="WP_055118154.1">
    <property type="nucleotide sequence ID" value="NZ_CANMGD010000007.1"/>
</dbReference>
<evidence type="ECO:0000313" key="6">
    <source>
        <dbReference type="EMBL" id="CTQ79623.1"/>
    </source>
</evidence>
<evidence type="ECO:0000256" key="3">
    <source>
        <dbReference type="ARBA" id="ARBA00023237"/>
    </source>
</evidence>
<dbReference type="PROSITE" id="PS01068">
    <property type="entry name" value="OMPA_1"/>
    <property type="match status" value="1"/>
</dbReference>
<dbReference type="GeneID" id="97673506"/>
<evidence type="ECO:0000259" key="5">
    <source>
        <dbReference type="PROSITE" id="PS51123"/>
    </source>
</evidence>
<dbReference type="Gene3D" id="3.30.1330.60">
    <property type="entry name" value="OmpA-like domain"/>
    <property type="match status" value="1"/>
</dbReference>
<organism evidence="6 7">
    <name type="scientific">Roseibium album</name>
    <dbReference type="NCBI Taxonomy" id="311410"/>
    <lineage>
        <taxon>Bacteria</taxon>
        <taxon>Pseudomonadati</taxon>
        <taxon>Pseudomonadota</taxon>
        <taxon>Alphaproteobacteria</taxon>
        <taxon>Hyphomicrobiales</taxon>
        <taxon>Stappiaceae</taxon>
        <taxon>Roseibium</taxon>
    </lineage>
</organism>
<sequence>MTYHRLVSGPANYRKEFAGSRMKTVLCAAAFSLVFAGSNFGIGTASAQDATYSAEEVSQHFKQLKTRSLKPTGQTRALCIGTRDECNPNGAKQEGGQVAVTSQDPDANAGDNQTAETLVVDPDTKAIDEGFNLLVSFEYASARLSTEAKVNLREFAKGIADPELASAVFVIEGHTDGIGSLNYNQRLSEDRAQAVSEFLVSLGVGRDRLKTVGYGKTRPAVADINDPSNRRVESKLVFE</sequence>
<dbReference type="PANTHER" id="PTHR30329">
    <property type="entry name" value="STATOR ELEMENT OF FLAGELLAR MOTOR COMPLEX"/>
    <property type="match status" value="1"/>
</dbReference>
<dbReference type="OrthoDB" id="9792021at2"/>
<gene>
    <name evidence="6" type="primary">oprF_2</name>
    <name evidence="6" type="ORF">LA5096_06290</name>
</gene>
<feature type="domain" description="OmpA-like" evidence="5">
    <location>
        <begin position="124"/>
        <end position="239"/>
    </location>
</feature>
<dbReference type="CDD" id="cd07185">
    <property type="entry name" value="OmpA_C-like"/>
    <property type="match status" value="1"/>
</dbReference>
<keyword evidence="2 4" id="KW-0472">Membrane</keyword>
<proteinExistence type="predicted"/>
<dbReference type="AlphaFoldDB" id="A0A0M7B128"/>
<dbReference type="EMBL" id="CXWC01000021">
    <property type="protein sequence ID" value="CTQ79623.1"/>
    <property type="molecule type" value="Genomic_DNA"/>
</dbReference>